<feature type="chain" id="PRO_5012372665" description="VWFA domain-containing protein" evidence="3">
    <location>
        <begin position="26"/>
        <end position="3131"/>
    </location>
</feature>
<gene>
    <name evidence="5" type="ORF">LY90DRAFT_513625</name>
</gene>
<sequence length="3131" mass="352673">MIIKKSLYIILLLYISLLLFNFVNAIPVGENDQSGDENKCINDSHEEKCPYGEISCTRARTCEVEENFKTDILFIIDESDSMDKYFNALRSGLKDLFKELQEVLHADPRYAVVSFGGRPRILTDFTDNVDSVSSSFDKLDSADKSHGHEAGLETIRMALDSDHNLFQNCTNLTNDQKTTNCENGYDSQLNWRTDGDVEKVIILLTNENSDFPFFKEYRNVKQQTAYDNFLEVKEELLTTYDTVFTDEQINQLFAFPADSRTSGSYLVDIEKFYEPTFYGAQLRSVEELVLGKMYQEEVDETAKIITKNDVQIYLIITGDEEIVSNDYYASPVHTYGDSKTSLVELQYGNVHIDDGKVPYGEFDAESVYSKLKNINQENSLQGQILKSYIEGDGGFIRTFVIEDFVQNSNYGKPKTNVFMVNNLYSRVAEKLGECMERDVPICREPVKLIVDPNGGIYNDTPENTTYEGAPLDTQDIDVPTRENFKFDKWEVVEDGGGSLNDGGSEFTYGDKDATIKATWIPQYKINYYVRDSPNDEYVLSEGETVIDYGNAGTPIDILEYSKLKENYDDYQYKGGYPGTESTNIPGEDSMETTEILEDGTRVVNLFYDKIQEITLTVDPNGGEYNDSKDKTVYVSEPYGEDELIAVPSRDGYEFKGWKKISDDDGNLNEDPTSYSYGGSDAEIQAIWEPADNKFTVYHFVKEANSDEYQYKNYEYQGGWEGTKPSYEPISDTPVETSNVLPGGKRVLNLYYIKNEPIKITLTVDPNGGEYNGSEDNTVYEAAPYSGKEPISIPTREGYVFTGWEKVSEDDGVLNEDGSDYNYGGEDGYIKATWEKANTTYIVNHYVKSVGNDSFEFKEKQKENGIVGNEVEIPPYAKNYEGYVFIGGYAGTEASNKPEDREPDESTDVLSNNKRVINLYYVESDKPLIKLIVDPNGGEYNGSEDNTVYEAVPNSGKEPLSVPTREGYVFTGWEKVSEDDGVLNEDGSDYKYGSEDAYIKATWEKANTTYIINHYVKSVGDDSFEFKEKQKENGIVGNEVEIPPYAKNYEGYVFIGGYAGTEASNKPEDREPDESTDVLSNNKRVINLYYVESDKPLIKLIVDPNGGEYNGSEDNTVYEAVPNSGKEPLSVPTREGYVFTGWEKVSEDDGVLNEDGSDYKYGSEDAYIKATWEKANTTYIINHYVKSVGDDSFEFKENQKENGYAGTEASNKPEDREPDESTDVLSNNKRVINLYYVESDKPLIKLIVDPNGGEYNGSEDNTVYEAAPYSGKEPLSVPTREGYVFTGWEKVSEDDGVLNEDGSDYKYGSEDAYIKATWEKANTTYIINHYVKSVGDDSFEFKEKQKENGIVGNEVEIPPYAKNYEGYEFIGGYAGTEASNKPEDREPDESTDVLSNNKRVINLYYVESDKPLIKLIVDPNGGEYNGSEDNTVYEAVPNSGKEPLSVPTREGYVFTGWEKVSEDDGVLNEDGSDYKYGNEDAYIKATWEKANTTYIINHYVKSVGDDSFEFKEKQKENGIVGNEVEIPPYAKNYEGYVFIGGYAGTEASNKPEDREPDESTDVLSNNKRVINLYYVESDKPLIKLIVDPNGGEYNGSEDNTVYEAVPNSGKEPLSVPTREGYVFTGWEKVSEDDGVLNEDGSDYKYGSEDAYIKATWEKANTTYIINHYVKSVGDDSFEFKEKQKENGIVGNEVEIPPYAKNYEGYVFIGGYAGTEASNKPEDREPDESTDVLSNNKRVINLYYVESDKPLIKLIVDSNGGEYNGSEDNTVYEAVPNSGKEPLSVPTREGYVFTGWEKVSEDDGVLNEDGSDYKYGNEDAYIKATWEKANTTYIINHYKNKKKWYCWNEVEIPPYAKNYEGYVFIGGYAGTEASNKPEDREPDESTDVLSNNKRVINLYYVESDKPLIKLIVDPNGGEYNGSEDNTVYEAVPNSGKEPLSVPTREGYVFTGWEKVSEDDGVLNEDGSDYKYGNEDAYIKATWEKANTTYIINHYVKSVGDDSFEFKEKQKEDGIVGNEVEIPPYAKNYEGYEFIGGYAGTEASNKPEDREPDESTDVLSNNKRVINLYYVESDKPLIKLIVDPNGGWEKVSEDDGVLNEDGSDYKYGSEDAYIKATWEKANTTYIINHYVKSVGDDSFEFKEKQKENGIVGNEVEIPPYAKNYEGYVFIGGYAGTEASNKPEDREPDESTDVLSNNKRVINLYYVESDKPLIKLIVDPNGGEYNGSEDNTVYEAVPNSGKEPLSVPTREGYVFTGWEKVSEDDGVLNEDGSDYKYGNEDAYIKATWEKANTTYIINHYVKSVGDDSFEFKEKQKENGIVGYAGTEASNKPEDREPDESTDVLSNNKRVINLYYVESDKPLIKLIVDPNGGEYNGSEDNTVYEAVPNSGKEPLSVPTREGYVFTGWEKVSEDDGVLNEDGSDYKYGNEDAYIKATWEKANTTYIINHYVKSVGDDSFEFKEKQKEDGIVGNEVEIPPYAKNYEGYVFIGGYAGTEASNKPEDREPDESTDVLSNNKRVINLYYVESDKPLIKLIVDPNGGEYNGSEDNTVYEAVPNSGKEPLSVPTREGYVFTGWEKVSEDDGVLNEDGSDYKYGNEDAYIKATWEKANTTYIINHYVKSVGDDSFEFKEKQKEDGIVGNEVEIPPYAKNYEASNKPEDREPDESTDVLSNNKRVINLYYVESDKPLIKLIVDPNGGEYNGSEDNTVYEAVQIQEKEPLSVPTREGYVFTGWEKVSEDDGVLNEDGSDYKYGNEDAYIKATWEKANTTYIINHYVKSVGDDSFEFKEKQKENGIVGNEVEIPPYAKNYEGYVFIGGYAGTEASNKPEDREPDESTDVLSNNKRVINLYYVESDKPLIKLIVDPNGGEYNGSEDNTVYEAVPNSGKEPLSVPTREGYVFTGWEKVSEDDGVLNEDGSDYKYGNEDAYIKATWEKANTTYIINHYVKSVGDDSFEFKEKQKENGIVGNEVEIPPYAKNYEGYEFIGGYAGTEASNKPEDREPDESTDVLSNNKRVINLYYVESDKPLIKLIVDPNGGEYNGSEDNTVYEAVPNSGKEPLSVPTREGYVFTGWEKVSEDDGVLNEDGSDYKYGNEDAYIKATWEKANTTYIINHYVKSVGDDSFEFKEKQKEMVLLE</sequence>
<comment type="caution">
    <text evidence="5">The sequence shown here is derived from an EMBL/GenBank/DDBJ whole genome shotgun (WGS) entry which is preliminary data.</text>
</comment>
<dbReference type="Gene3D" id="3.40.50.410">
    <property type="entry name" value="von Willebrand factor, type A domain"/>
    <property type="match status" value="1"/>
</dbReference>
<feature type="signal peptide" evidence="3">
    <location>
        <begin position="1"/>
        <end position="25"/>
    </location>
</feature>
<dbReference type="OrthoDB" id="2160190at2759"/>
<dbReference type="SUPFAM" id="SSF53300">
    <property type="entry name" value="vWA-like"/>
    <property type="match status" value="1"/>
</dbReference>
<dbReference type="Gene3D" id="2.60.40.4270">
    <property type="entry name" value="Listeria-Bacteroides repeat domain"/>
    <property type="match status" value="1"/>
</dbReference>
<dbReference type="InterPro" id="IPR013378">
    <property type="entry name" value="InlB-like_B-rpt"/>
</dbReference>
<dbReference type="InterPro" id="IPR042229">
    <property type="entry name" value="Listeria/Bacterioides_rpt_sf"/>
</dbReference>
<feature type="region of interest" description="Disordered" evidence="2">
    <location>
        <begin position="1200"/>
        <end position="1223"/>
    </location>
</feature>
<dbReference type="STRING" id="1754190.A0A1Y2AYH6"/>
<dbReference type="Pfam" id="PF09479">
    <property type="entry name" value="Flg_new"/>
    <property type="match status" value="15"/>
</dbReference>
<proteinExistence type="predicted"/>
<accession>A0A1Y2AYH6</accession>
<organism evidence="5 6">
    <name type="scientific">Neocallimastix californiae</name>
    <dbReference type="NCBI Taxonomy" id="1754190"/>
    <lineage>
        <taxon>Eukaryota</taxon>
        <taxon>Fungi</taxon>
        <taxon>Fungi incertae sedis</taxon>
        <taxon>Chytridiomycota</taxon>
        <taxon>Chytridiomycota incertae sedis</taxon>
        <taxon>Neocallimastigomycetes</taxon>
        <taxon>Neocallimastigales</taxon>
        <taxon>Neocallimastigaceae</taxon>
        <taxon>Neocallimastix</taxon>
    </lineage>
</organism>
<feature type="region of interest" description="Disordered" evidence="2">
    <location>
        <begin position="2316"/>
        <end position="2337"/>
    </location>
</feature>
<evidence type="ECO:0000313" key="5">
    <source>
        <dbReference type="EMBL" id="ORY26935.1"/>
    </source>
</evidence>
<dbReference type="InterPro" id="IPR002035">
    <property type="entry name" value="VWF_A"/>
</dbReference>
<protein>
    <recommendedName>
        <fullName evidence="4">VWFA domain-containing protein</fullName>
    </recommendedName>
</protein>
<dbReference type="EMBL" id="MCOG01000197">
    <property type="protein sequence ID" value="ORY26935.1"/>
    <property type="molecule type" value="Genomic_DNA"/>
</dbReference>
<keyword evidence="3" id="KW-0732">Signal</keyword>
<feature type="region of interest" description="Disordered" evidence="2">
    <location>
        <begin position="2645"/>
        <end position="2664"/>
    </location>
</feature>
<dbReference type="Pfam" id="PF13519">
    <property type="entry name" value="VWA_2"/>
    <property type="match status" value="1"/>
</dbReference>
<reference evidence="5 6" key="1">
    <citation type="submission" date="2016-08" db="EMBL/GenBank/DDBJ databases">
        <title>A Parts List for Fungal Cellulosomes Revealed by Comparative Genomics.</title>
        <authorList>
            <consortium name="DOE Joint Genome Institute"/>
            <person name="Haitjema C.H."/>
            <person name="Gilmore S.P."/>
            <person name="Henske J.K."/>
            <person name="Solomon K.V."/>
            <person name="De Groot R."/>
            <person name="Kuo A."/>
            <person name="Mondo S.J."/>
            <person name="Salamov A.A."/>
            <person name="Labutti K."/>
            <person name="Zhao Z."/>
            <person name="Chiniquy J."/>
            <person name="Barry K."/>
            <person name="Brewer H.M."/>
            <person name="Purvine S.O."/>
            <person name="Wright A.T."/>
            <person name="Boxma B."/>
            <person name="Van Alen T."/>
            <person name="Hackstein J.H."/>
            <person name="Baker S.E."/>
            <person name="Grigoriev I.V."/>
            <person name="O'Malley M.A."/>
        </authorList>
    </citation>
    <scope>NUCLEOTIDE SEQUENCE [LARGE SCALE GENOMIC DNA]</scope>
    <source>
        <strain evidence="5 6">G1</strain>
    </source>
</reference>
<evidence type="ECO:0000256" key="3">
    <source>
        <dbReference type="SAM" id="SignalP"/>
    </source>
</evidence>
<dbReference type="InterPro" id="IPR036465">
    <property type="entry name" value="vWFA_dom_sf"/>
</dbReference>
<keyword evidence="6" id="KW-1185">Reference proteome</keyword>
<name>A0A1Y2AYH6_9FUNG</name>
<evidence type="ECO:0000259" key="4">
    <source>
        <dbReference type="PROSITE" id="PS50234"/>
    </source>
</evidence>
<dbReference type="SMART" id="SM00327">
    <property type="entry name" value="VWA"/>
    <property type="match status" value="1"/>
</dbReference>
<feature type="domain" description="VWFA" evidence="4">
    <location>
        <begin position="71"/>
        <end position="293"/>
    </location>
</feature>
<dbReference type="CDD" id="cd00198">
    <property type="entry name" value="vWFA"/>
    <property type="match status" value="1"/>
</dbReference>
<evidence type="ECO:0000256" key="2">
    <source>
        <dbReference type="SAM" id="MobiDB-lite"/>
    </source>
</evidence>
<dbReference type="Proteomes" id="UP000193920">
    <property type="component" value="Unassembled WGS sequence"/>
</dbReference>
<dbReference type="PROSITE" id="PS50234">
    <property type="entry name" value="VWFA"/>
    <property type="match status" value="1"/>
</dbReference>
<evidence type="ECO:0000313" key="6">
    <source>
        <dbReference type="Proteomes" id="UP000193920"/>
    </source>
</evidence>
<comment type="subcellular location">
    <subcellularLocation>
        <location evidence="1">Cell envelope</location>
    </subcellularLocation>
</comment>
<evidence type="ECO:0000256" key="1">
    <source>
        <dbReference type="ARBA" id="ARBA00004196"/>
    </source>
</evidence>